<dbReference type="STRING" id="299467.A0A443SDL9"/>
<dbReference type="PANTHER" id="PTHR12534:SF0">
    <property type="entry name" value="SMALL RIBOSOMAL SUBUNIT PROTEIN US2M"/>
    <property type="match status" value="1"/>
</dbReference>
<dbReference type="Pfam" id="PF00318">
    <property type="entry name" value="Ribosomal_S2"/>
    <property type="match status" value="2"/>
</dbReference>
<sequence>MNVFGKVCPVFRSFRPSFADLVRNATTVAVSRKEAKVAVREIEPLENPMKHEDFFGVSKLFSIKDLFDKRVHYGHKEGTLNEHMLPYIFGSRLGVTIIDLNQTAARLKEALNFIAHISYRNGIILFVSSCRQTSHIVEKTADECGQYSHCRKFDPECFLNSTQHFGAVTRLPDLVIMLKTHNNVFEEHEAVRAAAQVLIPTVGIVDTNSNPTLITYPIPGNDDTPCAVELYCKLFKESIILGKRKREEMLKKYGTIVM</sequence>
<dbReference type="AlphaFoldDB" id="A0A443SDL9"/>
<gene>
    <name evidence="9" type="ORF">B4U80_04658</name>
</gene>
<dbReference type="VEuPathDB" id="VectorBase:LDEU006442"/>
<evidence type="ECO:0000256" key="3">
    <source>
        <dbReference type="ARBA" id="ARBA00022980"/>
    </source>
</evidence>
<dbReference type="FunFam" id="3.40.50.10490:FF:000026">
    <property type="entry name" value="28S ribosomal protein S2, mitochondrial"/>
    <property type="match status" value="1"/>
</dbReference>
<dbReference type="PANTHER" id="PTHR12534">
    <property type="entry name" value="30S RIBOSOMAL PROTEIN S2 PROKARYOTIC AND ORGANELLAR"/>
    <property type="match status" value="1"/>
</dbReference>
<dbReference type="HAMAP" id="MF_00291_B">
    <property type="entry name" value="Ribosomal_uS2_B"/>
    <property type="match status" value="1"/>
</dbReference>
<comment type="subcellular location">
    <subcellularLocation>
        <location evidence="1">Mitochondrion</location>
    </subcellularLocation>
</comment>
<keyword evidence="4" id="KW-0496">Mitochondrion</keyword>
<evidence type="ECO:0000256" key="8">
    <source>
        <dbReference type="ARBA" id="ARBA00083109"/>
    </source>
</evidence>
<dbReference type="GO" id="GO:0005743">
    <property type="term" value="C:mitochondrial inner membrane"/>
    <property type="evidence" value="ECO:0007669"/>
    <property type="project" value="UniProtKB-ARBA"/>
</dbReference>
<dbReference type="GO" id="GO:0006412">
    <property type="term" value="P:translation"/>
    <property type="evidence" value="ECO:0007669"/>
    <property type="project" value="InterPro"/>
</dbReference>
<protein>
    <recommendedName>
        <fullName evidence="7">Small ribosomal subunit protein uS2m</fullName>
    </recommendedName>
    <alternativeName>
        <fullName evidence="8">28S ribosomal protein S2, mitochondrial</fullName>
    </alternativeName>
</protein>
<evidence type="ECO:0000256" key="1">
    <source>
        <dbReference type="ARBA" id="ARBA00004173"/>
    </source>
</evidence>
<dbReference type="OrthoDB" id="2320368at2759"/>
<name>A0A443SDL9_9ACAR</name>
<evidence type="ECO:0000256" key="4">
    <source>
        <dbReference type="ARBA" id="ARBA00023128"/>
    </source>
</evidence>
<dbReference type="SUPFAM" id="SSF52313">
    <property type="entry name" value="Ribosomal protein S2"/>
    <property type="match status" value="1"/>
</dbReference>
<keyword evidence="10" id="KW-1185">Reference proteome</keyword>
<proteinExistence type="inferred from homology"/>
<dbReference type="GO" id="GO:0005763">
    <property type="term" value="C:mitochondrial small ribosomal subunit"/>
    <property type="evidence" value="ECO:0007669"/>
    <property type="project" value="UniProtKB-ARBA"/>
</dbReference>
<keyword evidence="3 9" id="KW-0689">Ribosomal protein</keyword>
<comment type="similarity">
    <text evidence="2">Belongs to the universal ribosomal protein uS2 family.</text>
</comment>
<evidence type="ECO:0000256" key="5">
    <source>
        <dbReference type="ARBA" id="ARBA00023274"/>
    </source>
</evidence>
<organism evidence="9 10">
    <name type="scientific">Leptotrombidium deliense</name>
    <dbReference type="NCBI Taxonomy" id="299467"/>
    <lineage>
        <taxon>Eukaryota</taxon>
        <taxon>Metazoa</taxon>
        <taxon>Ecdysozoa</taxon>
        <taxon>Arthropoda</taxon>
        <taxon>Chelicerata</taxon>
        <taxon>Arachnida</taxon>
        <taxon>Acari</taxon>
        <taxon>Acariformes</taxon>
        <taxon>Trombidiformes</taxon>
        <taxon>Prostigmata</taxon>
        <taxon>Anystina</taxon>
        <taxon>Parasitengona</taxon>
        <taxon>Trombiculoidea</taxon>
        <taxon>Trombiculidae</taxon>
        <taxon>Leptotrombidium</taxon>
    </lineage>
</organism>
<dbReference type="InterPro" id="IPR023591">
    <property type="entry name" value="Ribosomal_uS2_flav_dom_sf"/>
</dbReference>
<dbReference type="GO" id="GO:0003735">
    <property type="term" value="F:structural constituent of ribosome"/>
    <property type="evidence" value="ECO:0007669"/>
    <property type="project" value="InterPro"/>
</dbReference>
<evidence type="ECO:0000256" key="6">
    <source>
        <dbReference type="ARBA" id="ARBA00059792"/>
    </source>
</evidence>
<comment type="function">
    <text evidence="6">Required for mitoribosome formation and stability, and mitochondrial translation.</text>
</comment>
<dbReference type="Gene3D" id="3.40.50.10490">
    <property type="entry name" value="Glucose-6-phosphate isomerase like protein, domain 1"/>
    <property type="match status" value="1"/>
</dbReference>
<comment type="caution">
    <text evidence="9">The sequence shown here is derived from an EMBL/GenBank/DDBJ whole genome shotgun (WGS) entry which is preliminary data.</text>
</comment>
<dbReference type="EMBL" id="NCKV01003541">
    <property type="protein sequence ID" value="RWS25600.1"/>
    <property type="molecule type" value="Genomic_DNA"/>
</dbReference>
<accession>A0A443SDL9</accession>
<keyword evidence="5" id="KW-0687">Ribonucleoprotein</keyword>
<evidence type="ECO:0000313" key="10">
    <source>
        <dbReference type="Proteomes" id="UP000288716"/>
    </source>
</evidence>
<dbReference type="CDD" id="cd01425">
    <property type="entry name" value="RPS2"/>
    <property type="match status" value="1"/>
</dbReference>
<dbReference type="InterPro" id="IPR005706">
    <property type="entry name" value="Ribosomal_uS2_bac/mit/plastid"/>
</dbReference>
<dbReference type="InterPro" id="IPR001865">
    <property type="entry name" value="Ribosomal_uS2"/>
</dbReference>
<evidence type="ECO:0000256" key="7">
    <source>
        <dbReference type="ARBA" id="ARBA00071390"/>
    </source>
</evidence>
<reference evidence="9 10" key="1">
    <citation type="journal article" date="2018" name="Gigascience">
        <title>Genomes of trombidid mites reveal novel predicted allergens and laterally-transferred genes associated with secondary metabolism.</title>
        <authorList>
            <person name="Dong X."/>
            <person name="Chaisiri K."/>
            <person name="Xia D."/>
            <person name="Armstrong S.D."/>
            <person name="Fang Y."/>
            <person name="Donnelly M.J."/>
            <person name="Kadowaki T."/>
            <person name="McGarry J.W."/>
            <person name="Darby A.C."/>
            <person name="Makepeace B.L."/>
        </authorList>
    </citation>
    <scope>NUCLEOTIDE SEQUENCE [LARGE SCALE GENOMIC DNA]</scope>
    <source>
        <strain evidence="9">UoL-UT</strain>
    </source>
</reference>
<dbReference type="PRINTS" id="PR00395">
    <property type="entry name" value="RIBOSOMALS2"/>
</dbReference>
<evidence type="ECO:0000256" key="2">
    <source>
        <dbReference type="ARBA" id="ARBA00006242"/>
    </source>
</evidence>
<evidence type="ECO:0000313" key="9">
    <source>
        <dbReference type="EMBL" id="RWS25600.1"/>
    </source>
</evidence>
<dbReference type="Proteomes" id="UP000288716">
    <property type="component" value="Unassembled WGS sequence"/>
</dbReference>